<evidence type="ECO:0000313" key="13">
    <source>
        <dbReference type="Proteomes" id="UP001470230"/>
    </source>
</evidence>
<sequence length="151" mass="17461">MKQMRESKSKFHKFTVDIKDYKIIQRLGAGGFSSVYSVQNLKTGENMAAKVLNLNNNEEKCKQMINREIGIMIRCQHPTIVRFIGFSIKDFHNENNITILMEYAAKGSLSIFLQKVQNGLLDETYNNTNRQIILIGIARGMMYLHQHQIIH</sequence>
<evidence type="ECO:0000313" key="12">
    <source>
        <dbReference type="EMBL" id="KAK8883959.1"/>
    </source>
</evidence>
<dbReference type="PROSITE" id="PS00107">
    <property type="entry name" value="PROTEIN_KINASE_ATP"/>
    <property type="match status" value="1"/>
</dbReference>
<dbReference type="InterPro" id="IPR011009">
    <property type="entry name" value="Kinase-like_dom_sf"/>
</dbReference>
<evidence type="ECO:0000256" key="6">
    <source>
        <dbReference type="ARBA" id="ARBA00038999"/>
    </source>
</evidence>
<dbReference type="InterPro" id="IPR000719">
    <property type="entry name" value="Prot_kinase_dom"/>
</dbReference>
<keyword evidence="3" id="KW-0418">Kinase</keyword>
<evidence type="ECO:0000256" key="10">
    <source>
        <dbReference type="PROSITE-ProRule" id="PRU10141"/>
    </source>
</evidence>
<feature type="binding site" evidence="10">
    <location>
        <position position="50"/>
    </location>
    <ligand>
        <name>ATP</name>
        <dbReference type="ChEBI" id="CHEBI:30616"/>
    </ligand>
</feature>
<evidence type="ECO:0000256" key="4">
    <source>
        <dbReference type="ARBA" id="ARBA00022840"/>
    </source>
</evidence>
<dbReference type="EC" id="2.7.12.2" evidence="6"/>
<dbReference type="PANTHER" id="PTHR48013">
    <property type="entry name" value="DUAL SPECIFICITY MITOGEN-ACTIVATED PROTEIN KINASE KINASE 5-RELATED"/>
    <property type="match status" value="1"/>
</dbReference>
<evidence type="ECO:0000256" key="9">
    <source>
        <dbReference type="ARBA" id="ARBA00051693"/>
    </source>
</evidence>
<dbReference type="Proteomes" id="UP001470230">
    <property type="component" value="Unassembled WGS sequence"/>
</dbReference>
<dbReference type="SMART" id="SM00220">
    <property type="entry name" value="S_TKc"/>
    <property type="match status" value="1"/>
</dbReference>
<evidence type="ECO:0000256" key="2">
    <source>
        <dbReference type="ARBA" id="ARBA00022741"/>
    </source>
</evidence>
<evidence type="ECO:0000256" key="5">
    <source>
        <dbReference type="ARBA" id="ARBA00038035"/>
    </source>
</evidence>
<organism evidence="12 13">
    <name type="scientific">Tritrichomonas musculus</name>
    <dbReference type="NCBI Taxonomy" id="1915356"/>
    <lineage>
        <taxon>Eukaryota</taxon>
        <taxon>Metamonada</taxon>
        <taxon>Parabasalia</taxon>
        <taxon>Tritrichomonadida</taxon>
        <taxon>Tritrichomonadidae</taxon>
        <taxon>Tritrichomonas</taxon>
    </lineage>
</organism>
<comment type="catalytic activity">
    <reaction evidence="8">
        <text>L-threonyl-[protein] + ATP = O-phospho-L-threonyl-[protein] + ADP + H(+)</text>
        <dbReference type="Rhea" id="RHEA:46608"/>
        <dbReference type="Rhea" id="RHEA-COMP:11060"/>
        <dbReference type="Rhea" id="RHEA-COMP:11605"/>
        <dbReference type="ChEBI" id="CHEBI:15378"/>
        <dbReference type="ChEBI" id="CHEBI:30013"/>
        <dbReference type="ChEBI" id="CHEBI:30616"/>
        <dbReference type="ChEBI" id="CHEBI:61977"/>
        <dbReference type="ChEBI" id="CHEBI:456216"/>
        <dbReference type="EC" id="2.7.12.2"/>
    </reaction>
</comment>
<comment type="caution">
    <text evidence="12">The sequence shown here is derived from an EMBL/GenBank/DDBJ whole genome shotgun (WGS) entry which is preliminary data.</text>
</comment>
<protein>
    <recommendedName>
        <fullName evidence="6">mitogen-activated protein kinase kinase</fullName>
        <ecNumber evidence="6">2.7.12.2</ecNumber>
    </recommendedName>
</protein>
<dbReference type="Gene3D" id="1.10.510.10">
    <property type="entry name" value="Transferase(Phosphotransferase) domain 1"/>
    <property type="match status" value="1"/>
</dbReference>
<keyword evidence="1" id="KW-0808">Transferase</keyword>
<feature type="domain" description="Protein kinase" evidence="11">
    <location>
        <begin position="21"/>
        <end position="151"/>
    </location>
</feature>
<dbReference type="PROSITE" id="PS50011">
    <property type="entry name" value="PROTEIN_KINASE_DOM"/>
    <property type="match status" value="1"/>
</dbReference>
<reference evidence="12 13" key="1">
    <citation type="submission" date="2024-04" db="EMBL/GenBank/DDBJ databases">
        <title>Tritrichomonas musculus Genome.</title>
        <authorList>
            <person name="Alves-Ferreira E."/>
            <person name="Grigg M."/>
            <person name="Lorenzi H."/>
            <person name="Galac M."/>
        </authorList>
    </citation>
    <scope>NUCLEOTIDE SEQUENCE [LARGE SCALE GENOMIC DNA]</scope>
    <source>
        <strain evidence="12 13">EAF2021</strain>
    </source>
</reference>
<comment type="similarity">
    <text evidence="5">Belongs to the protein kinase superfamily. STE Ser/Thr protein kinase family. MAP kinase kinase subfamily.</text>
</comment>
<dbReference type="PANTHER" id="PTHR48013:SF9">
    <property type="entry name" value="DUAL SPECIFICITY MITOGEN-ACTIVATED PROTEIN KINASE KINASE 5"/>
    <property type="match status" value="1"/>
</dbReference>
<keyword evidence="4 10" id="KW-0067">ATP-binding</keyword>
<dbReference type="Pfam" id="PF00069">
    <property type="entry name" value="Pkinase"/>
    <property type="match status" value="1"/>
</dbReference>
<evidence type="ECO:0000256" key="8">
    <source>
        <dbReference type="ARBA" id="ARBA00049299"/>
    </source>
</evidence>
<keyword evidence="2 10" id="KW-0547">Nucleotide-binding</keyword>
<proteinExistence type="inferred from homology"/>
<dbReference type="SUPFAM" id="SSF56112">
    <property type="entry name" value="Protein kinase-like (PK-like)"/>
    <property type="match status" value="1"/>
</dbReference>
<gene>
    <name evidence="12" type="ORF">M9Y10_043061</name>
</gene>
<evidence type="ECO:0000256" key="3">
    <source>
        <dbReference type="ARBA" id="ARBA00022777"/>
    </source>
</evidence>
<evidence type="ECO:0000259" key="11">
    <source>
        <dbReference type="PROSITE" id="PS50011"/>
    </source>
</evidence>
<name>A0ABR2JYV6_9EUKA</name>
<dbReference type="InterPro" id="IPR017441">
    <property type="entry name" value="Protein_kinase_ATP_BS"/>
</dbReference>
<dbReference type="EMBL" id="JAPFFF010000008">
    <property type="protein sequence ID" value="KAK8883959.1"/>
    <property type="molecule type" value="Genomic_DNA"/>
</dbReference>
<comment type="catalytic activity">
    <reaction evidence="9">
        <text>L-tyrosyl-[protein] + ATP = O-phospho-L-tyrosyl-[protein] + ADP + H(+)</text>
        <dbReference type="Rhea" id="RHEA:10596"/>
        <dbReference type="Rhea" id="RHEA-COMP:10136"/>
        <dbReference type="Rhea" id="RHEA-COMP:20101"/>
        <dbReference type="ChEBI" id="CHEBI:15378"/>
        <dbReference type="ChEBI" id="CHEBI:30616"/>
        <dbReference type="ChEBI" id="CHEBI:46858"/>
        <dbReference type="ChEBI" id="CHEBI:61978"/>
        <dbReference type="ChEBI" id="CHEBI:456216"/>
        <dbReference type="EC" id="2.7.12.2"/>
    </reaction>
</comment>
<comment type="catalytic activity">
    <reaction evidence="7">
        <text>L-seryl-[protein] + ATP = O-phospho-L-seryl-[protein] + ADP + H(+)</text>
        <dbReference type="Rhea" id="RHEA:17989"/>
        <dbReference type="Rhea" id="RHEA-COMP:9863"/>
        <dbReference type="Rhea" id="RHEA-COMP:11604"/>
        <dbReference type="ChEBI" id="CHEBI:15378"/>
        <dbReference type="ChEBI" id="CHEBI:29999"/>
        <dbReference type="ChEBI" id="CHEBI:30616"/>
        <dbReference type="ChEBI" id="CHEBI:83421"/>
        <dbReference type="ChEBI" id="CHEBI:456216"/>
        <dbReference type="EC" id="2.7.12.2"/>
    </reaction>
</comment>
<evidence type="ECO:0000256" key="1">
    <source>
        <dbReference type="ARBA" id="ARBA00022679"/>
    </source>
</evidence>
<evidence type="ECO:0000256" key="7">
    <source>
        <dbReference type="ARBA" id="ARBA00049014"/>
    </source>
</evidence>
<accession>A0ABR2JYV6</accession>
<keyword evidence="13" id="KW-1185">Reference proteome</keyword>